<organism evidence="4 5">
    <name type="scientific">Bizionia arctica</name>
    <dbReference type="NCBI Taxonomy" id="1495645"/>
    <lineage>
        <taxon>Bacteria</taxon>
        <taxon>Pseudomonadati</taxon>
        <taxon>Bacteroidota</taxon>
        <taxon>Flavobacteriia</taxon>
        <taxon>Flavobacteriales</taxon>
        <taxon>Flavobacteriaceae</taxon>
        <taxon>Bizionia</taxon>
    </lineage>
</organism>
<dbReference type="GO" id="GO:0016020">
    <property type="term" value="C:membrane"/>
    <property type="evidence" value="ECO:0007669"/>
    <property type="project" value="TreeGrafter"/>
</dbReference>
<gene>
    <name evidence="4" type="ORF">GCM10010976_02380</name>
</gene>
<evidence type="ECO:0000313" key="4">
    <source>
        <dbReference type="EMBL" id="GGG34191.1"/>
    </source>
</evidence>
<name>A0A917GAS0_9FLAO</name>
<dbReference type="PANTHER" id="PTHR10587">
    <property type="entry name" value="GLYCOSYL TRANSFERASE-RELATED"/>
    <property type="match status" value="1"/>
</dbReference>
<evidence type="ECO:0000256" key="2">
    <source>
        <dbReference type="ARBA" id="ARBA00022801"/>
    </source>
</evidence>
<dbReference type="Pfam" id="PF01522">
    <property type="entry name" value="Polysacc_deac_1"/>
    <property type="match status" value="1"/>
</dbReference>
<accession>A0A917GAS0</accession>
<reference evidence="4" key="1">
    <citation type="journal article" date="2014" name="Int. J. Syst. Evol. Microbiol.">
        <title>Complete genome sequence of Corynebacterium casei LMG S-19264T (=DSM 44701T), isolated from a smear-ripened cheese.</title>
        <authorList>
            <consortium name="US DOE Joint Genome Institute (JGI-PGF)"/>
            <person name="Walter F."/>
            <person name="Albersmeier A."/>
            <person name="Kalinowski J."/>
            <person name="Ruckert C."/>
        </authorList>
    </citation>
    <scope>NUCLEOTIDE SEQUENCE</scope>
    <source>
        <strain evidence="4">CGMCC 1.12751</strain>
    </source>
</reference>
<dbReference type="GO" id="GO:0016810">
    <property type="term" value="F:hydrolase activity, acting on carbon-nitrogen (but not peptide) bonds"/>
    <property type="evidence" value="ECO:0007669"/>
    <property type="project" value="InterPro"/>
</dbReference>
<dbReference type="InterPro" id="IPR050248">
    <property type="entry name" value="Polysacc_deacetylase_ArnD"/>
</dbReference>
<reference evidence="4" key="2">
    <citation type="submission" date="2020-09" db="EMBL/GenBank/DDBJ databases">
        <authorList>
            <person name="Sun Q."/>
            <person name="Zhou Y."/>
        </authorList>
    </citation>
    <scope>NUCLEOTIDE SEQUENCE</scope>
    <source>
        <strain evidence="4">CGMCC 1.12751</strain>
    </source>
</reference>
<dbReference type="InterPro" id="IPR002509">
    <property type="entry name" value="NODB_dom"/>
</dbReference>
<protein>
    <submittedName>
        <fullName evidence="4">Polysaccharide deacetylase</fullName>
    </submittedName>
</protein>
<feature type="domain" description="NodB homology" evidence="3">
    <location>
        <begin position="1"/>
        <end position="189"/>
    </location>
</feature>
<keyword evidence="2" id="KW-0378">Hydrolase</keyword>
<dbReference type="EMBL" id="BMFQ01000001">
    <property type="protein sequence ID" value="GGG34191.1"/>
    <property type="molecule type" value="Genomic_DNA"/>
</dbReference>
<comment type="caution">
    <text evidence="4">The sequence shown here is derived from an EMBL/GenBank/DDBJ whole genome shotgun (WGS) entry which is preliminary data.</text>
</comment>
<dbReference type="AlphaFoldDB" id="A0A917GAS0"/>
<dbReference type="Proteomes" id="UP000625976">
    <property type="component" value="Unassembled WGS sequence"/>
</dbReference>
<dbReference type="Gene3D" id="3.20.20.370">
    <property type="entry name" value="Glycoside hydrolase/deacetylase"/>
    <property type="match status" value="1"/>
</dbReference>
<keyword evidence="1" id="KW-0479">Metal-binding</keyword>
<dbReference type="SUPFAM" id="SSF88713">
    <property type="entry name" value="Glycoside hydrolase/deacetylase"/>
    <property type="match status" value="1"/>
</dbReference>
<dbReference type="PANTHER" id="PTHR10587:SF133">
    <property type="entry name" value="CHITIN DEACETYLASE 1-RELATED"/>
    <property type="match status" value="1"/>
</dbReference>
<dbReference type="GO" id="GO:0005975">
    <property type="term" value="P:carbohydrate metabolic process"/>
    <property type="evidence" value="ECO:0007669"/>
    <property type="project" value="InterPro"/>
</dbReference>
<evidence type="ECO:0000259" key="3">
    <source>
        <dbReference type="PROSITE" id="PS51677"/>
    </source>
</evidence>
<dbReference type="CDD" id="cd10917">
    <property type="entry name" value="CE4_NodB_like_6s_7s"/>
    <property type="match status" value="1"/>
</dbReference>
<sequence length="203" mass="23101">MFLTFDDGPTPKITPWTLDVLKQYGAKATFFCIGENVQKNPEIFQNTLDQGHSIGNHSFNHPNGRKTKTQDYLENVKQAQEIINSQLQQSTLNNQQPTINTLYRPPYGQITKKQGRELLKLGYKIIMWSVLAIDWSSNTTKEKSLKNVIRNAKNGSIVVFHDSEKASENMQYALPKVLDYFSKKGYTFKSLNPEVLATTQILG</sequence>
<evidence type="ECO:0000256" key="1">
    <source>
        <dbReference type="ARBA" id="ARBA00022723"/>
    </source>
</evidence>
<evidence type="ECO:0000313" key="5">
    <source>
        <dbReference type="Proteomes" id="UP000625976"/>
    </source>
</evidence>
<proteinExistence type="predicted"/>
<dbReference type="GO" id="GO:0046872">
    <property type="term" value="F:metal ion binding"/>
    <property type="evidence" value="ECO:0007669"/>
    <property type="project" value="UniProtKB-KW"/>
</dbReference>
<dbReference type="InterPro" id="IPR011330">
    <property type="entry name" value="Glyco_hydro/deAcase_b/a-brl"/>
</dbReference>
<dbReference type="PROSITE" id="PS51677">
    <property type="entry name" value="NODB"/>
    <property type="match status" value="1"/>
</dbReference>
<keyword evidence="5" id="KW-1185">Reference proteome</keyword>